<proteinExistence type="inferred from homology"/>
<dbReference type="InterPro" id="IPR036204">
    <property type="entry name" value="ATP_synth_f6_sf_mt"/>
</dbReference>
<dbReference type="GO" id="GO:0015986">
    <property type="term" value="P:proton motive force-driven ATP synthesis"/>
    <property type="evidence" value="ECO:0007669"/>
    <property type="project" value="InterPro"/>
</dbReference>
<evidence type="ECO:0000313" key="10">
    <source>
        <dbReference type="Proteomes" id="UP000085678"/>
    </source>
</evidence>
<comment type="similarity">
    <text evidence="2">Belongs to the eukaryotic ATPase subunit F6 family.</text>
</comment>
<evidence type="ECO:0000256" key="1">
    <source>
        <dbReference type="ARBA" id="ARBA00004273"/>
    </source>
</evidence>
<sequence>MFRCAASSLTRNVARQNTVLAQCHRNIGITAVLGQKSVSDPIQQLFLEKVRAYDKELKATGKLPGLTKEDEAAFEDRLEKLRRHYNVVSEAEMLAFPTFKWQDPPLEAIKPEGIIDVQVPEDERLIPENFDPYSEPFYFQDDCWDFMKK</sequence>
<evidence type="ECO:0000256" key="8">
    <source>
        <dbReference type="ARBA" id="ARBA00023128"/>
    </source>
</evidence>
<evidence type="ECO:0000313" key="12">
    <source>
        <dbReference type="RefSeq" id="XP_013397388.1"/>
    </source>
</evidence>
<dbReference type="AlphaFoldDB" id="A0A1S3IGW3"/>
<keyword evidence="7" id="KW-0406">Ion transport</keyword>
<dbReference type="GeneID" id="106164123"/>
<reference evidence="11 12" key="1">
    <citation type="submission" date="2025-04" db="UniProtKB">
        <authorList>
            <consortium name="RefSeq"/>
        </authorList>
    </citation>
    <scope>IDENTIFICATION</scope>
    <source>
        <tissue evidence="11 12">Gonads</tissue>
    </source>
</reference>
<protein>
    <submittedName>
        <fullName evidence="11 12">ATP synthase-coupling factor 6, mitochondrial</fullName>
    </submittedName>
</protein>
<evidence type="ECO:0000313" key="11">
    <source>
        <dbReference type="RefSeq" id="XP_013397378.1"/>
    </source>
</evidence>
<dbReference type="RefSeq" id="XP_013397388.1">
    <property type="nucleotide sequence ID" value="XM_013541934.1"/>
</dbReference>
<evidence type="ECO:0000256" key="7">
    <source>
        <dbReference type="ARBA" id="ARBA00023065"/>
    </source>
</evidence>
<dbReference type="GO" id="GO:0045259">
    <property type="term" value="C:proton-transporting ATP synthase complex"/>
    <property type="evidence" value="ECO:0007669"/>
    <property type="project" value="UniProtKB-KW"/>
</dbReference>
<evidence type="ECO:0000256" key="3">
    <source>
        <dbReference type="ARBA" id="ARBA00022448"/>
    </source>
</evidence>
<keyword evidence="4" id="KW-0138">CF(0)</keyword>
<dbReference type="OrthoDB" id="8902296at2759"/>
<organism evidence="10 11">
    <name type="scientific">Lingula anatina</name>
    <name type="common">Brachiopod</name>
    <name type="synonym">Lingula unguis</name>
    <dbReference type="NCBI Taxonomy" id="7574"/>
    <lineage>
        <taxon>Eukaryota</taxon>
        <taxon>Metazoa</taxon>
        <taxon>Spiralia</taxon>
        <taxon>Lophotrochozoa</taxon>
        <taxon>Brachiopoda</taxon>
        <taxon>Linguliformea</taxon>
        <taxon>Lingulata</taxon>
        <taxon>Lingulida</taxon>
        <taxon>Linguloidea</taxon>
        <taxon>Lingulidae</taxon>
        <taxon>Lingula</taxon>
    </lineage>
</organism>
<dbReference type="KEGG" id="lak:106164133"/>
<keyword evidence="9" id="KW-0472">Membrane</keyword>
<evidence type="ECO:0000256" key="9">
    <source>
        <dbReference type="ARBA" id="ARBA00023136"/>
    </source>
</evidence>
<dbReference type="SUPFAM" id="SSF111357">
    <property type="entry name" value="Mitochondrial ATP synthase coupling factor 6"/>
    <property type="match status" value="1"/>
</dbReference>
<evidence type="ECO:0000256" key="4">
    <source>
        <dbReference type="ARBA" id="ARBA00022547"/>
    </source>
</evidence>
<keyword evidence="8" id="KW-0496">Mitochondrion</keyword>
<evidence type="ECO:0000256" key="2">
    <source>
        <dbReference type="ARBA" id="ARBA00007346"/>
    </source>
</evidence>
<name>A0A1S3IGW3_LINAN</name>
<comment type="subcellular location">
    <subcellularLocation>
        <location evidence="1">Mitochondrion inner membrane</location>
    </subcellularLocation>
</comment>
<dbReference type="PANTHER" id="PTHR12441">
    <property type="entry name" value="ATP SYNTHASE COUPLING FACTOR 6, MITOCHONDRIAL"/>
    <property type="match status" value="1"/>
</dbReference>
<dbReference type="STRING" id="7574.A0A1S3IGW3"/>
<dbReference type="InterPro" id="IPR008387">
    <property type="entry name" value="ATP_synth_f6_mt"/>
</dbReference>
<dbReference type="GO" id="GO:0015078">
    <property type="term" value="F:proton transmembrane transporter activity"/>
    <property type="evidence" value="ECO:0007669"/>
    <property type="project" value="InterPro"/>
</dbReference>
<evidence type="ECO:0000256" key="5">
    <source>
        <dbReference type="ARBA" id="ARBA00022781"/>
    </source>
</evidence>
<dbReference type="KEGG" id="lak:106164123"/>
<dbReference type="Pfam" id="PF05511">
    <property type="entry name" value="ATP-synt_F6"/>
    <property type="match status" value="1"/>
</dbReference>
<dbReference type="Proteomes" id="UP000085678">
    <property type="component" value="Unplaced"/>
</dbReference>
<dbReference type="GO" id="GO:0005743">
    <property type="term" value="C:mitochondrial inner membrane"/>
    <property type="evidence" value="ECO:0007669"/>
    <property type="project" value="UniProtKB-SubCell"/>
</dbReference>
<dbReference type="PANTHER" id="PTHR12441:SF10">
    <property type="entry name" value="ATP SYNTHASE-COUPLING FACTOR 6, MITOCHONDRIAL"/>
    <property type="match status" value="1"/>
</dbReference>
<dbReference type="GeneID" id="106164133"/>
<keyword evidence="6" id="KW-0999">Mitochondrion inner membrane</keyword>
<accession>A0A1S3IGW3</accession>
<gene>
    <name evidence="11" type="primary">LOC106164123</name>
    <name evidence="12" type="synonym">LOC106164133</name>
</gene>
<dbReference type="Gene3D" id="1.10.246.110">
    <property type="entry name" value="Mitochondrial ATP synthase-coupling factor 6"/>
    <property type="match status" value="1"/>
</dbReference>
<dbReference type="RefSeq" id="XP_013397378.1">
    <property type="nucleotide sequence ID" value="XM_013541924.2"/>
</dbReference>
<keyword evidence="10" id="KW-1185">Reference proteome</keyword>
<evidence type="ECO:0000256" key="6">
    <source>
        <dbReference type="ARBA" id="ARBA00022792"/>
    </source>
</evidence>
<keyword evidence="3" id="KW-0813">Transport</keyword>
<keyword evidence="5" id="KW-0375">Hydrogen ion transport</keyword>